<keyword evidence="3" id="KW-0813">Transport</keyword>
<keyword evidence="11 13" id="KW-0472">Membrane</keyword>
<comment type="cofactor">
    <cofactor evidence="1">
        <name>heme b</name>
        <dbReference type="ChEBI" id="CHEBI:60344"/>
    </cofactor>
</comment>
<feature type="transmembrane region" description="Helical" evidence="13">
    <location>
        <begin position="88"/>
        <end position="105"/>
    </location>
</feature>
<keyword evidence="7" id="KW-0479">Metal-binding</keyword>
<evidence type="ECO:0000256" key="13">
    <source>
        <dbReference type="SAM" id="Phobius"/>
    </source>
</evidence>
<keyword evidence="6 13" id="KW-0812">Transmembrane</keyword>
<sequence length="173" mass="19004">MKRYPFLAMLLHWLSAAAILWALCSGFALASGILPPIWAKAIPPLNIALTTLLLPFWLLRLSYRLTFRMPPPADMAPRDWAMAKRGHLALYALGSLSLLSGILMMERPMSVFGWFTLAAPLPPGLLTSGFALAHFVSNVLLALAVAAHISAVAVHHRRGLPILRRMSCGRSER</sequence>
<dbReference type="Proteomes" id="UP000275777">
    <property type="component" value="Chromosome"/>
</dbReference>
<comment type="similarity">
    <text evidence="12">Belongs to the cytochrome b561 family.</text>
</comment>
<feature type="transmembrane region" description="Helical" evidence="13">
    <location>
        <begin position="46"/>
        <end position="67"/>
    </location>
</feature>
<evidence type="ECO:0000256" key="5">
    <source>
        <dbReference type="ARBA" id="ARBA00022617"/>
    </source>
</evidence>
<accession>A0A447THR7</accession>
<keyword evidence="10" id="KW-0408">Iron</keyword>
<keyword evidence="4" id="KW-1003">Cell membrane</keyword>
<evidence type="ECO:0000256" key="11">
    <source>
        <dbReference type="ARBA" id="ARBA00023136"/>
    </source>
</evidence>
<evidence type="ECO:0000256" key="10">
    <source>
        <dbReference type="ARBA" id="ARBA00023004"/>
    </source>
</evidence>
<dbReference type="InterPro" id="IPR011577">
    <property type="entry name" value="Cyt_b561_bac/Ni-Hgenase"/>
</dbReference>
<name>A0A447THR7_CHRVL</name>
<keyword evidence="9 13" id="KW-1133">Transmembrane helix</keyword>
<keyword evidence="5" id="KW-0349">Heme</keyword>
<dbReference type="GO" id="GO:0046872">
    <property type="term" value="F:metal ion binding"/>
    <property type="evidence" value="ECO:0007669"/>
    <property type="project" value="UniProtKB-KW"/>
</dbReference>
<evidence type="ECO:0000256" key="6">
    <source>
        <dbReference type="ARBA" id="ARBA00022692"/>
    </source>
</evidence>
<evidence type="ECO:0000313" key="15">
    <source>
        <dbReference type="EMBL" id="VEB44367.1"/>
    </source>
</evidence>
<evidence type="ECO:0000256" key="9">
    <source>
        <dbReference type="ARBA" id="ARBA00022989"/>
    </source>
</evidence>
<keyword evidence="8" id="KW-0249">Electron transport</keyword>
<dbReference type="PANTHER" id="PTHR30529">
    <property type="entry name" value="CYTOCHROME B561"/>
    <property type="match status" value="1"/>
</dbReference>
<evidence type="ECO:0000256" key="7">
    <source>
        <dbReference type="ARBA" id="ARBA00022723"/>
    </source>
</evidence>
<dbReference type="GO" id="GO:0020037">
    <property type="term" value="F:heme binding"/>
    <property type="evidence" value="ECO:0007669"/>
    <property type="project" value="TreeGrafter"/>
</dbReference>
<dbReference type="PANTHER" id="PTHR30529:SF1">
    <property type="entry name" value="CYTOCHROME B561 HOMOLOG 2"/>
    <property type="match status" value="1"/>
</dbReference>
<protein>
    <submittedName>
        <fullName evidence="15">Cytochrome b561 homolog 2</fullName>
    </submittedName>
</protein>
<comment type="subcellular location">
    <subcellularLocation>
        <location evidence="2">Cell membrane</location>
        <topology evidence="2">Multi-pass membrane protein</topology>
    </subcellularLocation>
</comment>
<feature type="transmembrane region" description="Helical" evidence="13">
    <location>
        <begin position="125"/>
        <end position="154"/>
    </location>
</feature>
<proteinExistence type="inferred from homology"/>
<evidence type="ECO:0000259" key="14">
    <source>
        <dbReference type="Pfam" id="PF01292"/>
    </source>
</evidence>
<evidence type="ECO:0000256" key="4">
    <source>
        <dbReference type="ARBA" id="ARBA00022475"/>
    </source>
</evidence>
<evidence type="ECO:0000256" key="3">
    <source>
        <dbReference type="ARBA" id="ARBA00022448"/>
    </source>
</evidence>
<organism evidence="15 16">
    <name type="scientific">Chromobacterium violaceum</name>
    <dbReference type="NCBI Taxonomy" id="536"/>
    <lineage>
        <taxon>Bacteria</taxon>
        <taxon>Pseudomonadati</taxon>
        <taxon>Pseudomonadota</taxon>
        <taxon>Betaproteobacteria</taxon>
        <taxon>Neisseriales</taxon>
        <taxon>Chromobacteriaceae</taxon>
        <taxon>Chromobacterium</taxon>
    </lineage>
</organism>
<dbReference type="AlphaFoldDB" id="A0A447THR7"/>
<dbReference type="InterPro" id="IPR016174">
    <property type="entry name" value="Di-haem_cyt_TM"/>
</dbReference>
<dbReference type="InterPro" id="IPR052168">
    <property type="entry name" value="Cytochrome_b561_oxidase"/>
</dbReference>
<dbReference type="GO" id="GO:0005886">
    <property type="term" value="C:plasma membrane"/>
    <property type="evidence" value="ECO:0007669"/>
    <property type="project" value="UniProtKB-SubCell"/>
</dbReference>
<dbReference type="EMBL" id="LR134182">
    <property type="protein sequence ID" value="VEB44367.1"/>
    <property type="molecule type" value="Genomic_DNA"/>
</dbReference>
<dbReference type="SUPFAM" id="SSF81342">
    <property type="entry name" value="Transmembrane di-heme cytochromes"/>
    <property type="match status" value="1"/>
</dbReference>
<evidence type="ECO:0000256" key="12">
    <source>
        <dbReference type="ARBA" id="ARBA00037975"/>
    </source>
</evidence>
<reference evidence="15 16" key="1">
    <citation type="submission" date="2018-12" db="EMBL/GenBank/DDBJ databases">
        <authorList>
            <consortium name="Pathogen Informatics"/>
        </authorList>
    </citation>
    <scope>NUCLEOTIDE SEQUENCE [LARGE SCALE GENOMIC DNA]</scope>
    <source>
        <strain evidence="15 16">NCTC9695</strain>
    </source>
</reference>
<dbReference type="GO" id="GO:0009055">
    <property type="term" value="F:electron transfer activity"/>
    <property type="evidence" value="ECO:0007669"/>
    <property type="project" value="InterPro"/>
</dbReference>
<dbReference type="Pfam" id="PF01292">
    <property type="entry name" value="Ni_hydr_CYTB"/>
    <property type="match status" value="1"/>
</dbReference>
<dbReference type="GO" id="GO:0022904">
    <property type="term" value="P:respiratory electron transport chain"/>
    <property type="evidence" value="ECO:0007669"/>
    <property type="project" value="InterPro"/>
</dbReference>
<evidence type="ECO:0000256" key="2">
    <source>
        <dbReference type="ARBA" id="ARBA00004651"/>
    </source>
</evidence>
<evidence type="ECO:0000256" key="8">
    <source>
        <dbReference type="ARBA" id="ARBA00022982"/>
    </source>
</evidence>
<evidence type="ECO:0000313" key="16">
    <source>
        <dbReference type="Proteomes" id="UP000275777"/>
    </source>
</evidence>
<evidence type="ECO:0000256" key="1">
    <source>
        <dbReference type="ARBA" id="ARBA00001970"/>
    </source>
</evidence>
<feature type="domain" description="Cytochrome b561 bacterial/Ni-hydrogenase" evidence="14">
    <location>
        <begin position="3"/>
        <end position="166"/>
    </location>
</feature>
<gene>
    <name evidence="15" type="primary">yceJ_2</name>
    <name evidence="15" type="ORF">NCTC9695_04856</name>
</gene>